<evidence type="ECO:0000313" key="7">
    <source>
        <dbReference type="Proteomes" id="UP000829364"/>
    </source>
</evidence>
<feature type="region of interest" description="Disordered" evidence="5">
    <location>
        <begin position="799"/>
        <end position="834"/>
    </location>
</feature>
<dbReference type="GO" id="GO:0005741">
    <property type="term" value="C:mitochondrial outer membrane"/>
    <property type="evidence" value="ECO:0007669"/>
    <property type="project" value="TreeGrafter"/>
</dbReference>
<dbReference type="Pfam" id="PF10300">
    <property type="entry name" value="Iml2-TPR_39"/>
    <property type="match status" value="1"/>
</dbReference>
<feature type="region of interest" description="Disordered" evidence="5">
    <location>
        <begin position="142"/>
        <end position="173"/>
    </location>
</feature>
<feature type="compositionally biased region" description="Low complexity" evidence="5">
    <location>
        <begin position="336"/>
        <end position="361"/>
    </location>
</feature>
<proteinExistence type="predicted"/>
<feature type="compositionally biased region" description="Low complexity" evidence="5">
    <location>
        <begin position="267"/>
        <end position="289"/>
    </location>
</feature>
<dbReference type="PANTHER" id="PTHR31859">
    <property type="entry name" value="TETRATRICOPEPTIDE REPEAT PROTEIN 39 FAMILY MEMBER"/>
    <property type="match status" value="1"/>
</dbReference>
<feature type="region of interest" description="Disordered" evidence="5">
    <location>
        <begin position="1"/>
        <end position="39"/>
    </location>
</feature>
<dbReference type="GO" id="GO:0005634">
    <property type="term" value="C:nucleus"/>
    <property type="evidence" value="ECO:0007669"/>
    <property type="project" value="TreeGrafter"/>
</dbReference>
<accession>A0A9Q8QM81</accession>
<dbReference type="InterPro" id="IPR019412">
    <property type="entry name" value="IML2/TPR_39"/>
</dbReference>
<feature type="compositionally biased region" description="Low complexity" evidence="5">
    <location>
        <begin position="26"/>
        <end position="39"/>
    </location>
</feature>
<comment type="subunit">
    <text evidence="1">Interacts with lipid droplet proteins.</text>
</comment>
<feature type="region of interest" description="Disordered" evidence="5">
    <location>
        <begin position="596"/>
        <end position="620"/>
    </location>
</feature>
<feature type="compositionally biased region" description="Polar residues" evidence="5">
    <location>
        <begin position="322"/>
        <end position="335"/>
    </location>
</feature>
<gene>
    <name evidence="6" type="primary">IML2</name>
    <name evidence="6" type="ORF">JDV02_009541</name>
</gene>
<evidence type="ECO:0000256" key="2">
    <source>
        <dbReference type="ARBA" id="ARBA00018424"/>
    </source>
</evidence>
<sequence length="913" mass="97743">MPLGGWFRSSTPSGAGDGGKLNTNNGAITSSGSSRNSSSSSVVVAAAATADNDAAQAVAARERENLRDALAWTSLIMNDDIDGAWAGLKRGDSSFHDLGEAVTFFMRSVLGFEKDVMAQAATKLADCETRAAADHRRALRNHHQHQHQHLQVQDAAAGGRGEGGRGSSQAPRVYAPGTEYDLVRAETQLMGAVVGVLHESLVEAMRSFYKLRKAYLILEGIIAMEAEAVRDGRLTDERGLESGSSSGSEEEFVDAKEKPSGQQTPITGTTTTTTSTAASSSVSFSATTSDPLPAPKETLESNGTLNSSGTLEAKTEALQLVNEPSPTSATPQQQRNGNTANGTTASSSSSTKPSSPSSKGALHARNSTHDPIDVFIHSGANMCFGIILLILSLTPPSFSRVLSIVGFHGDRARGVRMLWRSAAHHNVNGALAGMVLLGYYNGLLGAVDILPDARHDVVDDDDNNDAAPSSSSEAVGPPIARCEALLADLRARYPDSQLWRVEEARLLANERRLADAIALLRRGPESKMKQVAALNNFELAVDAMIAQDWLLMRDTFLRCLEVNDWSPAMYYYMAGCASLELYRDAVHASAAAAAAAQGRGGDDGGETDKDGDESSSARMAEALRQKAKAEEFLRKAPQVGGKKRLMARQLPIETFIQRKLAKWEARAKALGVPLADAVGTSPAMEMCYMWSGHKRMAAADMARGLANLSWARCTAGLGDDSNDDDKMVARIRADKDEMAVWAVSSAALLRSQGKLDEARALLEEHVTAHDRSAFKGSNRDDYVLPSATHELAVIAWTECRQGPPPPKQGQPTTESTDGSDAATTTVTKGNAQGRDATVAEGEGVGVGDTQQQQECSAVAVEDAEAWRRRKLDECQAHLDKAKAWEAYTLDARIGMRVQSGLETVAWYRRKMGW</sequence>
<organism evidence="6 7">
    <name type="scientific">Purpureocillium takamizusanense</name>
    <dbReference type="NCBI Taxonomy" id="2060973"/>
    <lineage>
        <taxon>Eukaryota</taxon>
        <taxon>Fungi</taxon>
        <taxon>Dikarya</taxon>
        <taxon>Ascomycota</taxon>
        <taxon>Pezizomycotina</taxon>
        <taxon>Sordariomycetes</taxon>
        <taxon>Hypocreomycetidae</taxon>
        <taxon>Hypocreales</taxon>
        <taxon>Ophiocordycipitaceae</taxon>
        <taxon>Purpureocillium</taxon>
    </lineage>
</organism>
<name>A0A9Q8QM81_9HYPO</name>
<feature type="region of interest" description="Disordered" evidence="5">
    <location>
        <begin position="235"/>
        <end position="308"/>
    </location>
</feature>
<dbReference type="RefSeq" id="XP_047847220.1">
    <property type="nucleotide sequence ID" value="XM_047991210.1"/>
</dbReference>
<evidence type="ECO:0000256" key="1">
    <source>
        <dbReference type="ARBA" id="ARBA00011408"/>
    </source>
</evidence>
<dbReference type="OrthoDB" id="2154985at2759"/>
<comment type="function">
    <text evidence="4">Inclusion body (IB) resident protein that interacts strongly with lipid droplet (LD) proteins. Involved in LD-mediated IB clearing after protein folding stress, probably by enabling access to the IBs of an LD-stored soluble sterol derivative that acts as a chaperone in inclusion clearing.</text>
</comment>
<feature type="compositionally biased region" description="Polar residues" evidence="5">
    <location>
        <begin position="812"/>
        <end position="830"/>
    </location>
</feature>
<dbReference type="GO" id="GO:0005829">
    <property type="term" value="C:cytosol"/>
    <property type="evidence" value="ECO:0007669"/>
    <property type="project" value="TreeGrafter"/>
</dbReference>
<keyword evidence="7" id="KW-1185">Reference proteome</keyword>
<dbReference type="KEGG" id="ptkz:JDV02_009541"/>
<reference evidence="6" key="1">
    <citation type="submission" date="2021-11" db="EMBL/GenBank/DDBJ databases">
        <title>Purpureocillium_takamizusanense_genome.</title>
        <authorList>
            <person name="Nguyen N.-H."/>
        </authorList>
    </citation>
    <scope>NUCLEOTIDE SEQUENCE</scope>
    <source>
        <strain evidence="6">PT3</strain>
    </source>
</reference>
<protein>
    <recommendedName>
        <fullName evidence="2">Inclusion body clearance protein IML2</fullName>
    </recommendedName>
    <alternativeName>
        <fullName evidence="3">Inclusion body clearance protein iml2</fullName>
    </alternativeName>
</protein>
<evidence type="ECO:0000313" key="6">
    <source>
        <dbReference type="EMBL" id="UNI23739.1"/>
    </source>
</evidence>
<dbReference type="GeneID" id="72071486"/>
<evidence type="ECO:0000256" key="5">
    <source>
        <dbReference type="SAM" id="MobiDB-lite"/>
    </source>
</evidence>
<dbReference type="Proteomes" id="UP000829364">
    <property type="component" value="Chromosome 10"/>
</dbReference>
<evidence type="ECO:0000256" key="4">
    <source>
        <dbReference type="ARBA" id="ARBA00043897"/>
    </source>
</evidence>
<dbReference type="PANTHER" id="PTHR31859:SF1">
    <property type="entry name" value="TETRATRICOPEPTIDE REPEAT PROTEIN 39C"/>
    <property type="match status" value="1"/>
</dbReference>
<evidence type="ECO:0000256" key="3">
    <source>
        <dbReference type="ARBA" id="ARBA00019539"/>
    </source>
</evidence>
<feature type="region of interest" description="Disordered" evidence="5">
    <location>
        <begin position="322"/>
        <end position="365"/>
    </location>
</feature>
<dbReference type="AlphaFoldDB" id="A0A9Q8QM81"/>
<dbReference type="EMBL" id="CP086363">
    <property type="protein sequence ID" value="UNI23739.1"/>
    <property type="molecule type" value="Genomic_DNA"/>
</dbReference>